<dbReference type="Pfam" id="PF13560">
    <property type="entry name" value="HTH_31"/>
    <property type="match status" value="1"/>
</dbReference>
<evidence type="ECO:0000313" key="5">
    <source>
        <dbReference type="Proteomes" id="UP000195897"/>
    </source>
</evidence>
<sequence length="238" mass="26053">MASDFARTLALLRREKKISQRTAASDLGVSQALLSHYENGLREPGLSFVVRAADYYGVSCDYLLGRSMARDGSSVPAARMHDAASDESGDPENAIQQSRRLVVNSVAMLFEVAEKTGSEQLSNEMYNYLSMAIYKVFRYLYAADPGGVEEAFRTASEHFDGLCNAHMSLSELRIRAAAKGEGGFGLTREEIRLPSLQPSDLARAFPNLSSSMLTLLQAVADRITPQDTAKNSAEKRSK</sequence>
<keyword evidence="1" id="KW-0238">DNA-binding</keyword>
<proteinExistence type="predicted"/>
<evidence type="ECO:0000256" key="1">
    <source>
        <dbReference type="ARBA" id="ARBA00023125"/>
    </source>
</evidence>
<dbReference type="SMART" id="SM00530">
    <property type="entry name" value="HTH_XRE"/>
    <property type="match status" value="1"/>
</dbReference>
<name>A0A1Y4L814_9FIRM</name>
<dbReference type="AlphaFoldDB" id="A0A1Y4L814"/>
<dbReference type="PANTHER" id="PTHR46558">
    <property type="entry name" value="TRACRIPTIONAL REGULATORY PROTEIN-RELATED-RELATED"/>
    <property type="match status" value="1"/>
</dbReference>
<dbReference type="PANTHER" id="PTHR46558:SF11">
    <property type="entry name" value="HTH-TYPE TRANSCRIPTIONAL REGULATOR XRE"/>
    <property type="match status" value="1"/>
</dbReference>
<reference evidence="5" key="1">
    <citation type="submission" date="2017-04" db="EMBL/GenBank/DDBJ databases">
        <title>Function of individual gut microbiota members based on whole genome sequencing of pure cultures obtained from chicken caecum.</title>
        <authorList>
            <person name="Medvecky M."/>
            <person name="Cejkova D."/>
            <person name="Polansky O."/>
            <person name="Karasova D."/>
            <person name="Kubasova T."/>
            <person name="Cizek A."/>
            <person name="Rychlik I."/>
        </authorList>
    </citation>
    <scope>NUCLEOTIDE SEQUENCE [LARGE SCALE GENOMIC DNA]</scope>
    <source>
        <strain evidence="5">An180</strain>
    </source>
</reference>
<dbReference type="EMBL" id="NFKK01000007">
    <property type="protein sequence ID" value="OUP52874.1"/>
    <property type="molecule type" value="Genomic_DNA"/>
</dbReference>
<evidence type="ECO:0000259" key="3">
    <source>
        <dbReference type="PROSITE" id="PS50943"/>
    </source>
</evidence>
<dbReference type="CDD" id="cd00093">
    <property type="entry name" value="HTH_XRE"/>
    <property type="match status" value="1"/>
</dbReference>
<dbReference type="InterPro" id="IPR001387">
    <property type="entry name" value="Cro/C1-type_HTH"/>
</dbReference>
<accession>A0A1Y4L814</accession>
<dbReference type="Proteomes" id="UP000195897">
    <property type="component" value="Unassembled WGS sequence"/>
</dbReference>
<dbReference type="GO" id="GO:0003677">
    <property type="term" value="F:DNA binding"/>
    <property type="evidence" value="ECO:0007669"/>
    <property type="project" value="UniProtKB-KW"/>
</dbReference>
<protein>
    <recommendedName>
        <fullName evidence="3">HTH cro/C1-type domain-containing protein</fullName>
    </recommendedName>
</protein>
<dbReference type="PROSITE" id="PS50943">
    <property type="entry name" value="HTH_CROC1"/>
    <property type="match status" value="1"/>
</dbReference>
<organism evidence="4 5">
    <name type="scientific">Butyricicoccus pullicaecorum</name>
    <dbReference type="NCBI Taxonomy" id="501571"/>
    <lineage>
        <taxon>Bacteria</taxon>
        <taxon>Bacillati</taxon>
        <taxon>Bacillota</taxon>
        <taxon>Clostridia</taxon>
        <taxon>Eubacteriales</taxon>
        <taxon>Butyricicoccaceae</taxon>
        <taxon>Butyricicoccus</taxon>
    </lineage>
</organism>
<comment type="caution">
    <text evidence="4">The sequence shown here is derived from an EMBL/GenBank/DDBJ whole genome shotgun (WGS) entry which is preliminary data.</text>
</comment>
<gene>
    <name evidence="4" type="ORF">B5F17_07770</name>
</gene>
<feature type="domain" description="HTH cro/C1-type" evidence="3">
    <location>
        <begin position="9"/>
        <end position="63"/>
    </location>
</feature>
<dbReference type="SUPFAM" id="SSF47413">
    <property type="entry name" value="lambda repressor-like DNA-binding domains"/>
    <property type="match status" value="1"/>
</dbReference>
<feature type="region of interest" description="Disordered" evidence="2">
    <location>
        <begin position="76"/>
        <end position="95"/>
    </location>
</feature>
<dbReference type="Gene3D" id="1.10.260.40">
    <property type="entry name" value="lambda repressor-like DNA-binding domains"/>
    <property type="match status" value="1"/>
</dbReference>
<dbReference type="RefSeq" id="WP_087372677.1">
    <property type="nucleotide sequence ID" value="NZ_JBGKLX010000002.1"/>
</dbReference>
<evidence type="ECO:0000313" key="4">
    <source>
        <dbReference type="EMBL" id="OUP52874.1"/>
    </source>
</evidence>
<evidence type="ECO:0000256" key="2">
    <source>
        <dbReference type="SAM" id="MobiDB-lite"/>
    </source>
</evidence>
<dbReference type="InterPro" id="IPR010982">
    <property type="entry name" value="Lambda_DNA-bd_dom_sf"/>
</dbReference>